<dbReference type="Proteomes" id="UP001165085">
    <property type="component" value="Unassembled WGS sequence"/>
</dbReference>
<dbReference type="OrthoDB" id="10448649at2759"/>
<evidence type="ECO:0000313" key="2">
    <source>
        <dbReference type="EMBL" id="GMH60156.1"/>
    </source>
</evidence>
<sequence length="425" mass="46551">MSNNRESSLHRFVRQLRPPPPQRNATLAWAASPASTILSNLTPPPAEDSHPWLSMLNETMSNLHPTTILDCNLILPLLLDSPTLPATTWPLANPPPYEPPKTANESVVLSPYTSTDSAWLYYKPLMGKVTVSKKFEPRGNALDEDNILKGISQTDNKKPPAKTASKSKLASNVSRLNPKKVNPAKQISNIRKQTVSANTTSNLSVGLLQRGKKRKGMKMMDTAEVQQKLTGTVETQGRGFGVSSPPPKKIRLPPGPSVDPSAGQAMNPADPVANVATGKGYNDSVKSPITSSILPDPPIELSPQQQQKKAAPVDEFGLRLAAMQNAQLMQARQAQQQEVAEMEEVMTSECKTILERSNILASPDRKKIISFFATSKTESGGKERYKLHEERRQTDAGLVEKVVEYLEVEIGGGFRKLRKVKVVKD</sequence>
<feature type="compositionally biased region" description="Low complexity" evidence="1">
    <location>
        <begin position="161"/>
        <end position="171"/>
    </location>
</feature>
<accession>A0A9W6ZV25</accession>
<comment type="caution">
    <text evidence="2">The sequence shown here is derived from an EMBL/GenBank/DDBJ whole genome shotgun (WGS) entry which is preliminary data.</text>
</comment>
<feature type="region of interest" description="Disordered" evidence="1">
    <location>
        <begin position="233"/>
        <end position="264"/>
    </location>
</feature>
<organism evidence="2 3">
    <name type="scientific">Triparma strigata</name>
    <dbReference type="NCBI Taxonomy" id="1606541"/>
    <lineage>
        <taxon>Eukaryota</taxon>
        <taxon>Sar</taxon>
        <taxon>Stramenopiles</taxon>
        <taxon>Ochrophyta</taxon>
        <taxon>Bolidophyceae</taxon>
        <taxon>Parmales</taxon>
        <taxon>Triparmaceae</taxon>
        <taxon>Triparma</taxon>
    </lineage>
</organism>
<dbReference type="AlphaFoldDB" id="A0A9W6ZV25"/>
<gene>
    <name evidence="2" type="ORF">TrST_g8375</name>
</gene>
<keyword evidence="3" id="KW-1185">Reference proteome</keyword>
<reference evidence="3" key="1">
    <citation type="journal article" date="2023" name="Commun. Biol.">
        <title>Genome analysis of Parmales, the sister group of diatoms, reveals the evolutionary specialization of diatoms from phago-mixotrophs to photoautotrophs.</title>
        <authorList>
            <person name="Ban H."/>
            <person name="Sato S."/>
            <person name="Yoshikawa S."/>
            <person name="Yamada K."/>
            <person name="Nakamura Y."/>
            <person name="Ichinomiya M."/>
            <person name="Sato N."/>
            <person name="Blanc-Mathieu R."/>
            <person name="Endo H."/>
            <person name="Kuwata A."/>
            <person name="Ogata H."/>
        </authorList>
    </citation>
    <scope>NUCLEOTIDE SEQUENCE [LARGE SCALE GENOMIC DNA]</scope>
    <source>
        <strain evidence="3">NIES 3701</strain>
    </source>
</reference>
<dbReference type="EMBL" id="BRXY01000063">
    <property type="protein sequence ID" value="GMH60156.1"/>
    <property type="molecule type" value="Genomic_DNA"/>
</dbReference>
<protein>
    <submittedName>
        <fullName evidence="2">Uncharacterized protein</fullName>
    </submittedName>
</protein>
<evidence type="ECO:0000313" key="3">
    <source>
        <dbReference type="Proteomes" id="UP001165085"/>
    </source>
</evidence>
<feature type="region of interest" description="Disordered" evidence="1">
    <location>
        <begin position="150"/>
        <end position="178"/>
    </location>
</feature>
<proteinExistence type="predicted"/>
<name>A0A9W6ZV25_9STRA</name>
<evidence type="ECO:0000256" key="1">
    <source>
        <dbReference type="SAM" id="MobiDB-lite"/>
    </source>
</evidence>